<evidence type="ECO:0000313" key="2">
    <source>
        <dbReference type="EnsemblPlants" id="OPUNC08G20410.1"/>
    </source>
</evidence>
<keyword evidence="3" id="KW-1185">Reference proteome</keyword>
<evidence type="ECO:0000313" key="3">
    <source>
        <dbReference type="Proteomes" id="UP000026962"/>
    </source>
</evidence>
<organism evidence="2">
    <name type="scientific">Oryza punctata</name>
    <name type="common">Red rice</name>
    <dbReference type="NCBI Taxonomy" id="4537"/>
    <lineage>
        <taxon>Eukaryota</taxon>
        <taxon>Viridiplantae</taxon>
        <taxon>Streptophyta</taxon>
        <taxon>Embryophyta</taxon>
        <taxon>Tracheophyta</taxon>
        <taxon>Spermatophyta</taxon>
        <taxon>Magnoliopsida</taxon>
        <taxon>Liliopsida</taxon>
        <taxon>Poales</taxon>
        <taxon>Poaceae</taxon>
        <taxon>BOP clade</taxon>
        <taxon>Oryzoideae</taxon>
        <taxon>Oryzeae</taxon>
        <taxon>Oryzinae</taxon>
        <taxon>Oryza</taxon>
    </lineage>
</organism>
<dbReference type="Proteomes" id="UP000026962">
    <property type="component" value="Chromosome 8"/>
</dbReference>
<sequence>MSRQHKPVAATAPKVSTASRNANKKHSDRCYASQGSTTSGLKNVRKPELPYNAPKKLTTTGSIFTRRAPALDAGDKIENGKIRRKSCPPVATIGTKEQRLDGKKNGLPAKVKAVSSSIESASKIGGRSGVATIMNGTRKTDGKKEHMSKHRNRLKK</sequence>
<accession>A0A0E0LXJ6</accession>
<feature type="region of interest" description="Disordered" evidence="1">
    <location>
        <begin position="129"/>
        <end position="156"/>
    </location>
</feature>
<reference evidence="2" key="1">
    <citation type="submission" date="2015-04" db="UniProtKB">
        <authorList>
            <consortium name="EnsemblPlants"/>
        </authorList>
    </citation>
    <scope>IDENTIFICATION</scope>
</reference>
<proteinExistence type="predicted"/>
<protein>
    <submittedName>
        <fullName evidence="2">Uncharacterized protein</fullName>
    </submittedName>
</protein>
<evidence type="ECO:0000256" key="1">
    <source>
        <dbReference type="SAM" id="MobiDB-lite"/>
    </source>
</evidence>
<dbReference type="EnsemblPlants" id="OPUNC08G20410.1">
    <property type="protein sequence ID" value="OPUNC08G20410.1"/>
    <property type="gene ID" value="OPUNC08G20410"/>
</dbReference>
<feature type="compositionally biased region" description="Basic residues" evidence="1">
    <location>
        <begin position="146"/>
        <end position="156"/>
    </location>
</feature>
<reference evidence="2" key="2">
    <citation type="submission" date="2018-05" db="EMBL/GenBank/DDBJ databases">
        <title>OpunRS2 (Oryza punctata Reference Sequence Version 2).</title>
        <authorList>
            <person name="Zhang J."/>
            <person name="Kudrna D."/>
            <person name="Lee S."/>
            <person name="Talag J."/>
            <person name="Welchert J."/>
            <person name="Wing R.A."/>
        </authorList>
    </citation>
    <scope>NUCLEOTIDE SEQUENCE [LARGE SCALE GENOMIC DNA]</scope>
</reference>
<name>A0A0E0LXJ6_ORYPU</name>
<dbReference type="AlphaFoldDB" id="A0A0E0LXJ6"/>
<feature type="region of interest" description="Disordered" evidence="1">
    <location>
        <begin position="1"/>
        <end position="56"/>
    </location>
</feature>
<dbReference type="HOGENOM" id="CLU_1689563_0_0_1"/>
<dbReference type="Gramene" id="OPUNC08G20410.1">
    <property type="protein sequence ID" value="OPUNC08G20410.1"/>
    <property type="gene ID" value="OPUNC08G20410"/>
</dbReference>